<evidence type="ECO:0000313" key="2">
    <source>
        <dbReference type="EMBL" id="ABR56114.1"/>
    </source>
</evidence>
<feature type="transmembrane region" description="Helical" evidence="1">
    <location>
        <begin position="92"/>
        <end position="115"/>
    </location>
</feature>
<accession>A6UUE2</accession>
<keyword evidence="1" id="KW-0472">Membrane</keyword>
<keyword evidence="1" id="KW-1133">Transmembrane helix</keyword>
<dbReference type="AlphaFoldDB" id="A6UUE2"/>
<evidence type="ECO:0000313" key="3">
    <source>
        <dbReference type="Proteomes" id="UP000001106"/>
    </source>
</evidence>
<feature type="transmembrane region" description="Helical" evidence="1">
    <location>
        <begin position="12"/>
        <end position="40"/>
    </location>
</feature>
<dbReference type="eggNOG" id="arCOG10443">
    <property type="taxonomic scope" value="Archaea"/>
</dbReference>
<protein>
    <submittedName>
        <fullName evidence="2">Uncharacterized protein</fullName>
    </submittedName>
</protein>
<sequence length="155" mass="17989">MVIFMKDITHSYINNPIIVGITLMIEGLLLWIVPILVFNFWLNYGWGLLKNIFDISTMFIAIGMLIGLYSSKYLVNKDDKYVIFEKNNLEKFFKIILFLIPLVVIFSAIVIKYLIVFPMTYTQTESIILIFIISYGGGVCFSMGYRVLNIFIEKI</sequence>
<dbReference type="HOGENOM" id="CLU_1727266_0_0_2"/>
<dbReference type="STRING" id="419665.Maeo_0528"/>
<dbReference type="KEGG" id="mae:Maeo_0528"/>
<dbReference type="EMBL" id="CP000743">
    <property type="protein sequence ID" value="ABR56114.1"/>
    <property type="molecule type" value="Genomic_DNA"/>
</dbReference>
<gene>
    <name evidence="2" type="ordered locus">Maeo_0528</name>
</gene>
<evidence type="ECO:0000256" key="1">
    <source>
        <dbReference type="SAM" id="Phobius"/>
    </source>
</evidence>
<dbReference type="Proteomes" id="UP000001106">
    <property type="component" value="Chromosome"/>
</dbReference>
<reference evidence="2" key="1">
    <citation type="submission" date="2007-06" db="EMBL/GenBank/DDBJ databases">
        <title>Complete sequence of Methanococcus aeolicus Nankai-3.</title>
        <authorList>
            <consortium name="US DOE Joint Genome Institute"/>
            <person name="Copeland A."/>
            <person name="Lucas S."/>
            <person name="Lapidus A."/>
            <person name="Barry K."/>
            <person name="Glavina del Rio T."/>
            <person name="Dalin E."/>
            <person name="Tice H."/>
            <person name="Pitluck S."/>
            <person name="Chain P."/>
            <person name="Malfatti S."/>
            <person name="Shin M."/>
            <person name="Vergez L."/>
            <person name="Schmutz J."/>
            <person name="Larimer F."/>
            <person name="Land M."/>
            <person name="Hauser L."/>
            <person name="Kyrpides N."/>
            <person name="Lykidis A."/>
            <person name="Sieprawska-Lupa M."/>
            <person name="Whitman W.B."/>
            <person name="Richardson P."/>
        </authorList>
    </citation>
    <scope>NUCLEOTIDE SEQUENCE [LARGE SCALE GENOMIC DNA]</scope>
    <source>
        <strain evidence="2">Nankai-3</strain>
    </source>
</reference>
<keyword evidence="1" id="KW-0812">Transmembrane</keyword>
<keyword evidence="3" id="KW-1185">Reference proteome</keyword>
<feature type="transmembrane region" description="Helical" evidence="1">
    <location>
        <begin position="52"/>
        <end position="71"/>
    </location>
</feature>
<organism evidence="2 3">
    <name type="scientific">Methanococcus aeolicus (strain ATCC BAA-1280 / DSM 17508 / OCM 812 / Nankai-3)</name>
    <dbReference type="NCBI Taxonomy" id="419665"/>
    <lineage>
        <taxon>Archaea</taxon>
        <taxon>Methanobacteriati</taxon>
        <taxon>Methanobacteriota</taxon>
        <taxon>Methanomada group</taxon>
        <taxon>Methanococci</taxon>
        <taxon>Methanococcales</taxon>
        <taxon>Methanococcaceae</taxon>
        <taxon>Methanococcus</taxon>
    </lineage>
</organism>
<proteinExistence type="predicted"/>
<name>A6UUE2_META3</name>
<feature type="transmembrane region" description="Helical" evidence="1">
    <location>
        <begin position="127"/>
        <end position="148"/>
    </location>
</feature>